<proteinExistence type="predicted"/>
<evidence type="ECO:0000313" key="11">
    <source>
        <dbReference type="EMBL" id="KAL3384186.1"/>
    </source>
</evidence>
<keyword evidence="3" id="KW-0716">Sensory transduction</keyword>
<gene>
    <name evidence="11" type="ORF">TKK_019979</name>
</gene>
<protein>
    <recommendedName>
        <fullName evidence="13">Odorant receptor</fullName>
    </recommendedName>
</protein>
<dbReference type="Pfam" id="PF02949">
    <property type="entry name" value="7tm_6"/>
    <property type="match status" value="1"/>
</dbReference>
<dbReference type="Proteomes" id="UP001627154">
    <property type="component" value="Unassembled WGS sequence"/>
</dbReference>
<reference evidence="11 12" key="1">
    <citation type="journal article" date="2024" name="bioRxiv">
        <title>A reference genome for Trichogramma kaykai: A tiny desert-dwelling parasitoid wasp with competing sex-ratio distorters.</title>
        <authorList>
            <person name="Culotta J."/>
            <person name="Lindsey A.R."/>
        </authorList>
    </citation>
    <scope>NUCLEOTIDE SEQUENCE [LARGE SCALE GENOMIC DNA]</scope>
    <source>
        <strain evidence="11 12">KSX58</strain>
    </source>
</reference>
<evidence type="ECO:0000256" key="6">
    <source>
        <dbReference type="ARBA" id="ARBA00022989"/>
    </source>
</evidence>
<evidence type="ECO:0000256" key="7">
    <source>
        <dbReference type="ARBA" id="ARBA00023136"/>
    </source>
</evidence>
<dbReference type="InterPro" id="IPR004117">
    <property type="entry name" value="7tm6_olfct_rcpt"/>
</dbReference>
<evidence type="ECO:0000256" key="2">
    <source>
        <dbReference type="ARBA" id="ARBA00022475"/>
    </source>
</evidence>
<comment type="caution">
    <text evidence="11">The sequence shown here is derived from an EMBL/GenBank/DDBJ whole genome shotgun (WGS) entry which is preliminary data.</text>
</comment>
<evidence type="ECO:0000256" key="9">
    <source>
        <dbReference type="ARBA" id="ARBA00023224"/>
    </source>
</evidence>
<keyword evidence="8" id="KW-0675">Receptor</keyword>
<comment type="subcellular location">
    <subcellularLocation>
        <location evidence="1">Cell membrane</location>
        <topology evidence="1">Multi-pass membrane protein</topology>
    </subcellularLocation>
</comment>
<sequence>MDDDVEAAVEEAAAFLERGLERDRTVFSVITCEAESKTTIWFSNIVHDASNILIFGILIGTTFIVVLTASSTIILMETDLTGSTKMLSTFCVTMCAISFVCFPSQMLKNATDDLMFTCYKMNRQSYLAKIRKMLLFIMVRTMKPFVLTAGPTIELNLETCSTVSLFSFLLHEIF</sequence>
<dbReference type="GO" id="GO:0005886">
    <property type="term" value="C:plasma membrane"/>
    <property type="evidence" value="ECO:0007669"/>
    <property type="project" value="UniProtKB-SubCell"/>
</dbReference>
<feature type="transmembrane region" description="Helical" evidence="10">
    <location>
        <begin position="52"/>
        <end position="75"/>
    </location>
</feature>
<keyword evidence="7 10" id="KW-0472">Membrane</keyword>
<evidence type="ECO:0008006" key="13">
    <source>
        <dbReference type="Google" id="ProtNLM"/>
    </source>
</evidence>
<evidence type="ECO:0000256" key="4">
    <source>
        <dbReference type="ARBA" id="ARBA00022692"/>
    </source>
</evidence>
<evidence type="ECO:0000256" key="1">
    <source>
        <dbReference type="ARBA" id="ARBA00004651"/>
    </source>
</evidence>
<accession>A0ABD2VTV9</accession>
<name>A0ABD2VTV9_9HYME</name>
<dbReference type="PANTHER" id="PTHR21137">
    <property type="entry name" value="ODORANT RECEPTOR"/>
    <property type="match status" value="1"/>
</dbReference>
<evidence type="ECO:0000256" key="5">
    <source>
        <dbReference type="ARBA" id="ARBA00022725"/>
    </source>
</evidence>
<keyword evidence="5" id="KW-0552">Olfaction</keyword>
<evidence type="ECO:0000256" key="10">
    <source>
        <dbReference type="SAM" id="Phobius"/>
    </source>
</evidence>
<dbReference type="GO" id="GO:0007608">
    <property type="term" value="P:sensory perception of smell"/>
    <property type="evidence" value="ECO:0007669"/>
    <property type="project" value="UniProtKB-KW"/>
</dbReference>
<keyword evidence="2" id="KW-1003">Cell membrane</keyword>
<keyword evidence="4 10" id="KW-0812">Transmembrane</keyword>
<dbReference type="PANTHER" id="PTHR21137:SF35">
    <property type="entry name" value="ODORANT RECEPTOR 19A-RELATED"/>
    <property type="match status" value="1"/>
</dbReference>
<keyword evidence="6 10" id="KW-1133">Transmembrane helix</keyword>
<evidence type="ECO:0000256" key="8">
    <source>
        <dbReference type="ARBA" id="ARBA00023170"/>
    </source>
</evidence>
<dbReference type="AlphaFoldDB" id="A0ABD2VTV9"/>
<keyword evidence="9" id="KW-0807">Transducer</keyword>
<organism evidence="11 12">
    <name type="scientific">Trichogramma kaykai</name>
    <dbReference type="NCBI Taxonomy" id="54128"/>
    <lineage>
        <taxon>Eukaryota</taxon>
        <taxon>Metazoa</taxon>
        <taxon>Ecdysozoa</taxon>
        <taxon>Arthropoda</taxon>
        <taxon>Hexapoda</taxon>
        <taxon>Insecta</taxon>
        <taxon>Pterygota</taxon>
        <taxon>Neoptera</taxon>
        <taxon>Endopterygota</taxon>
        <taxon>Hymenoptera</taxon>
        <taxon>Apocrita</taxon>
        <taxon>Proctotrupomorpha</taxon>
        <taxon>Chalcidoidea</taxon>
        <taxon>Trichogrammatidae</taxon>
        <taxon>Trichogramma</taxon>
    </lineage>
</organism>
<feature type="transmembrane region" description="Helical" evidence="10">
    <location>
        <begin position="87"/>
        <end position="107"/>
    </location>
</feature>
<keyword evidence="12" id="KW-1185">Reference proteome</keyword>
<dbReference type="GO" id="GO:0007165">
    <property type="term" value="P:signal transduction"/>
    <property type="evidence" value="ECO:0007669"/>
    <property type="project" value="UniProtKB-KW"/>
</dbReference>
<evidence type="ECO:0000256" key="3">
    <source>
        <dbReference type="ARBA" id="ARBA00022606"/>
    </source>
</evidence>
<dbReference type="EMBL" id="JBJJXI010000177">
    <property type="protein sequence ID" value="KAL3384186.1"/>
    <property type="molecule type" value="Genomic_DNA"/>
</dbReference>
<evidence type="ECO:0000313" key="12">
    <source>
        <dbReference type="Proteomes" id="UP001627154"/>
    </source>
</evidence>